<dbReference type="Gene3D" id="1.20.58.1120">
    <property type="match status" value="1"/>
</dbReference>
<dbReference type="GO" id="GO:0030286">
    <property type="term" value="C:dynein complex"/>
    <property type="evidence" value="ECO:0007669"/>
    <property type="project" value="InterPro"/>
</dbReference>
<dbReference type="GO" id="GO:0007018">
    <property type="term" value="P:microtubule-based movement"/>
    <property type="evidence" value="ECO:0007669"/>
    <property type="project" value="InterPro"/>
</dbReference>
<dbReference type="GO" id="GO:0051959">
    <property type="term" value="F:dynein light intermediate chain binding"/>
    <property type="evidence" value="ECO:0007669"/>
    <property type="project" value="InterPro"/>
</dbReference>
<comment type="caution">
    <text evidence="1">The sequence shown here is derived from an EMBL/GenBank/DDBJ whole genome shotgun (WGS) entry which is preliminary data.</text>
</comment>
<dbReference type="GO" id="GO:0045505">
    <property type="term" value="F:dynein intermediate chain binding"/>
    <property type="evidence" value="ECO:0007669"/>
    <property type="project" value="InterPro"/>
</dbReference>
<reference evidence="1" key="1">
    <citation type="journal article" date="2021" name="G3 (Bethesda)">
        <title>Genome and transcriptome analysis of the beet armyworm Spodoptera exigua reveals targets for pest control. .</title>
        <authorList>
            <person name="Simon S."/>
            <person name="Breeschoten T."/>
            <person name="Jansen H.J."/>
            <person name="Dirks R.P."/>
            <person name="Schranz M.E."/>
            <person name="Ros V.I.D."/>
        </authorList>
    </citation>
    <scope>NUCLEOTIDE SEQUENCE</scope>
    <source>
        <strain evidence="1">TB_SE_WUR_2020</strain>
    </source>
</reference>
<proteinExistence type="predicted"/>
<dbReference type="EMBL" id="JACEFF010000706">
    <property type="protein sequence ID" value="KAH9632511.1"/>
    <property type="molecule type" value="Genomic_DNA"/>
</dbReference>
<dbReference type="PANTHER" id="PTHR45703">
    <property type="entry name" value="DYNEIN HEAVY CHAIN"/>
    <property type="match status" value="1"/>
</dbReference>
<accession>A0A922M9J4</accession>
<dbReference type="Proteomes" id="UP000814243">
    <property type="component" value="Unassembled WGS sequence"/>
</dbReference>
<evidence type="ECO:0000313" key="1">
    <source>
        <dbReference type="EMBL" id="KAH9632511.1"/>
    </source>
</evidence>
<name>A0A922M9J4_SPOEX</name>
<dbReference type="InterPro" id="IPR026983">
    <property type="entry name" value="DHC"/>
</dbReference>
<organism evidence="1 2">
    <name type="scientific">Spodoptera exigua</name>
    <name type="common">Beet armyworm</name>
    <name type="synonym">Noctua fulgens</name>
    <dbReference type="NCBI Taxonomy" id="7107"/>
    <lineage>
        <taxon>Eukaryota</taxon>
        <taxon>Metazoa</taxon>
        <taxon>Ecdysozoa</taxon>
        <taxon>Arthropoda</taxon>
        <taxon>Hexapoda</taxon>
        <taxon>Insecta</taxon>
        <taxon>Pterygota</taxon>
        <taxon>Neoptera</taxon>
        <taxon>Endopterygota</taxon>
        <taxon>Lepidoptera</taxon>
        <taxon>Glossata</taxon>
        <taxon>Ditrysia</taxon>
        <taxon>Noctuoidea</taxon>
        <taxon>Noctuidae</taxon>
        <taxon>Amphipyrinae</taxon>
        <taxon>Spodoptera</taxon>
    </lineage>
</organism>
<dbReference type="AlphaFoldDB" id="A0A922M9J4"/>
<protein>
    <submittedName>
        <fullName evidence="1">Uncharacterized protein</fullName>
    </submittedName>
</protein>
<evidence type="ECO:0000313" key="2">
    <source>
        <dbReference type="Proteomes" id="UP000814243"/>
    </source>
</evidence>
<gene>
    <name evidence="1" type="ORF">HF086_015396</name>
</gene>
<sequence>MEELWVIPRAEWVLRWPGQVVIAGSQTAWTAGVEKAIEEFRMELYYEENLKQLDTLRALVKGELTFFQREVLCALIVVEVHARDVTKNLVEENVRYNTDFQWICQLR</sequence>